<dbReference type="Gene3D" id="3.40.50.720">
    <property type="entry name" value="NAD(P)-binding Rossmann-like Domain"/>
    <property type="match status" value="1"/>
</dbReference>
<comment type="caution">
    <text evidence="9">The sequence shown here is derived from an EMBL/GenBank/DDBJ whole genome shotgun (WGS) entry which is preliminary data.</text>
</comment>
<feature type="transmembrane region" description="Helical" evidence="7">
    <location>
        <begin position="359"/>
        <end position="378"/>
    </location>
</feature>
<sequence length="540" mass="57931">MPPPFLRELLLVLAFGLLAGLICKRLRIPSLVGYLIAGSILGHGALGWVSRHTHEIEYLAEAGVFLLLFSIGLEFSFDELARLRRHILLGGAAQMLACAVPAGIALYLLDFPPTAAVLLGAAVSFSSTVLVFKSLSEAGHADTPHGRRAIGVLLFQDAALVPLLLLTSVLVGDPPTATDYLWLVAASAFFLLAILVLRYLLTVWMVPFLSSHRSLELTVLFSLVVLGAVTMFASTLGLPPAVGAFAAGLCLGGNRFSGQFDALLLPFRETFAAIFFVSLGLLMNLTQVAQEPHIVLGGILALLVLKTLAASLALWLTSLPPRQSLGMGIGLAHVGEFAFVLLLEAHHNELIRYETSERFIAIGVGSLILSPLLMQYGLRFARLRSAAEQQDAELETLRQEGHAPGRAMVIGLGPVGRSVASQLETMGYELTLVDRSPINVHALAQLGAHTLAGDATEGTLLDAAETPTFELVVVCVPDDEVSLRVVQQIRQRNTTARILVRCRYASSVGKLRRAGADMAVSEEATASLEMLARISKMERQ</sequence>
<name>A0A9X2FF31_9BACT</name>
<dbReference type="InterPro" id="IPR038770">
    <property type="entry name" value="Na+/solute_symporter_sf"/>
</dbReference>
<dbReference type="Pfam" id="PF02254">
    <property type="entry name" value="TrkA_N"/>
    <property type="match status" value="1"/>
</dbReference>
<evidence type="ECO:0000256" key="1">
    <source>
        <dbReference type="ARBA" id="ARBA00004141"/>
    </source>
</evidence>
<feature type="transmembrane region" description="Helical" evidence="7">
    <location>
        <begin position="183"/>
        <end position="206"/>
    </location>
</feature>
<feature type="transmembrane region" description="Helical" evidence="7">
    <location>
        <begin position="262"/>
        <end position="282"/>
    </location>
</feature>
<dbReference type="PANTHER" id="PTHR42751">
    <property type="entry name" value="SODIUM/HYDROGEN EXCHANGER FAMILY/TRKA DOMAIN PROTEIN"/>
    <property type="match status" value="1"/>
</dbReference>
<dbReference type="GO" id="GO:1902600">
    <property type="term" value="P:proton transmembrane transport"/>
    <property type="evidence" value="ECO:0007669"/>
    <property type="project" value="InterPro"/>
</dbReference>
<keyword evidence="5 7" id="KW-1133">Transmembrane helix</keyword>
<feature type="transmembrane region" description="Helical" evidence="7">
    <location>
        <begin position="56"/>
        <end position="75"/>
    </location>
</feature>
<comment type="subcellular location">
    <subcellularLocation>
        <location evidence="1">Membrane</location>
        <topology evidence="1">Multi-pass membrane protein</topology>
    </subcellularLocation>
</comment>
<feature type="transmembrane region" description="Helical" evidence="7">
    <location>
        <begin position="115"/>
        <end position="132"/>
    </location>
</feature>
<dbReference type="GO" id="GO:0006813">
    <property type="term" value="P:potassium ion transport"/>
    <property type="evidence" value="ECO:0007669"/>
    <property type="project" value="InterPro"/>
</dbReference>
<feature type="transmembrane region" description="Helical" evidence="7">
    <location>
        <begin position="6"/>
        <end position="24"/>
    </location>
</feature>
<dbReference type="SUPFAM" id="SSF51735">
    <property type="entry name" value="NAD(P)-binding Rossmann-fold domains"/>
    <property type="match status" value="1"/>
</dbReference>
<accession>A0A9X2FF31</accession>
<dbReference type="GO" id="GO:0015297">
    <property type="term" value="F:antiporter activity"/>
    <property type="evidence" value="ECO:0007669"/>
    <property type="project" value="InterPro"/>
</dbReference>
<evidence type="ECO:0000259" key="8">
    <source>
        <dbReference type="PROSITE" id="PS51201"/>
    </source>
</evidence>
<dbReference type="PANTHER" id="PTHR42751:SF6">
    <property type="entry name" value="CONSERVED INTEGRAL MEMBRANE TRANSPORT PROTEIN-RELATED"/>
    <property type="match status" value="1"/>
</dbReference>
<feature type="transmembrane region" description="Helical" evidence="7">
    <location>
        <begin position="87"/>
        <end position="109"/>
    </location>
</feature>
<gene>
    <name evidence="9" type="ORF">NG895_29140</name>
</gene>
<dbReference type="InterPro" id="IPR036291">
    <property type="entry name" value="NAD(P)-bd_dom_sf"/>
</dbReference>
<dbReference type="EMBL" id="JAMXLR010000095">
    <property type="protein sequence ID" value="MCO6047987.1"/>
    <property type="molecule type" value="Genomic_DNA"/>
</dbReference>
<keyword evidence="4 7" id="KW-0812">Transmembrane</keyword>
<dbReference type="Proteomes" id="UP001155241">
    <property type="component" value="Unassembled WGS sequence"/>
</dbReference>
<evidence type="ECO:0000256" key="6">
    <source>
        <dbReference type="ARBA" id="ARBA00023136"/>
    </source>
</evidence>
<dbReference type="Pfam" id="PF00999">
    <property type="entry name" value="Na_H_Exchanger"/>
    <property type="match status" value="1"/>
</dbReference>
<dbReference type="PROSITE" id="PS51201">
    <property type="entry name" value="RCK_N"/>
    <property type="match status" value="1"/>
</dbReference>
<protein>
    <submittedName>
        <fullName evidence="9">Cation:proton antiporter</fullName>
    </submittedName>
</protein>
<feature type="domain" description="RCK N-terminal" evidence="8">
    <location>
        <begin position="404"/>
        <end position="521"/>
    </location>
</feature>
<feature type="transmembrane region" description="Helical" evidence="7">
    <location>
        <begin position="152"/>
        <end position="171"/>
    </location>
</feature>
<dbReference type="Gene3D" id="1.20.1530.20">
    <property type="match status" value="1"/>
</dbReference>
<evidence type="ECO:0000256" key="2">
    <source>
        <dbReference type="ARBA" id="ARBA00005551"/>
    </source>
</evidence>
<evidence type="ECO:0000256" key="3">
    <source>
        <dbReference type="ARBA" id="ARBA00022448"/>
    </source>
</evidence>
<keyword evidence="3" id="KW-0813">Transport</keyword>
<comment type="similarity">
    <text evidence="2">Belongs to the monovalent cation:proton antiporter 2 (CPA2) transporter (TC 2.A.37) family.</text>
</comment>
<feature type="transmembrane region" description="Helical" evidence="7">
    <location>
        <begin position="218"/>
        <end position="242"/>
    </location>
</feature>
<evidence type="ECO:0000313" key="9">
    <source>
        <dbReference type="EMBL" id="MCO6047987.1"/>
    </source>
</evidence>
<dbReference type="InterPro" id="IPR003148">
    <property type="entry name" value="RCK_N"/>
</dbReference>
<evidence type="ECO:0000256" key="7">
    <source>
        <dbReference type="SAM" id="Phobius"/>
    </source>
</evidence>
<proteinExistence type="inferred from homology"/>
<organism evidence="9 10">
    <name type="scientific">Aeoliella straminimaris</name>
    <dbReference type="NCBI Taxonomy" id="2954799"/>
    <lineage>
        <taxon>Bacteria</taxon>
        <taxon>Pseudomonadati</taxon>
        <taxon>Planctomycetota</taxon>
        <taxon>Planctomycetia</taxon>
        <taxon>Pirellulales</taxon>
        <taxon>Lacipirellulaceae</taxon>
        <taxon>Aeoliella</taxon>
    </lineage>
</organism>
<feature type="transmembrane region" description="Helical" evidence="7">
    <location>
        <begin position="294"/>
        <end position="316"/>
    </location>
</feature>
<feature type="transmembrane region" description="Helical" evidence="7">
    <location>
        <begin position="328"/>
        <end position="347"/>
    </location>
</feature>
<keyword evidence="6 7" id="KW-0472">Membrane</keyword>
<evidence type="ECO:0000256" key="5">
    <source>
        <dbReference type="ARBA" id="ARBA00022989"/>
    </source>
</evidence>
<dbReference type="GO" id="GO:0016020">
    <property type="term" value="C:membrane"/>
    <property type="evidence" value="ECO:0007669"/>
    <property type="project" value="UniProtKB-SubCell"/>
</dbReference>
<dbReference type="AlphaFoldDB" id="A0A9X2FF31"/>
<evidence type="ECO:0000313" key="10">
    <source>
        <dbReference type="Proteomes" id="UP001155241"/>
    </source>
</evidence>
<evidence type="ECO:0000256" key="4">
    <source>
        <dbReference type="ARBA" id="ARBA00022692"/>
    </source>
</evidence>
<dbReference type="RefSeq" id="WP_252856102.1">
    <property type="nucleotide sequence ID" value="NZ_JAMXLR010000095.1"/>
</dbReference>
<keyword evidence="10" id="KW-1185">Reference proteome</keyword>
<feature type="transmembrane region" description="Helical" evidence="7">
    <location>
        <begin position="31"/>
        <end position="50"/>
    </location>
</feature>
<dbReference type="InterPro" id="IPR006153">
    <property type="entry name" value="Cation/H_exchanger_TM"/>
</dbReference>
<reference evidence="9" key="1">
    <citation type="submission" date="2022-06" db="EMBL/GenBank/DDBJ databases">
        <title>Aeoliella straminimaris, a novel planctomycete from sediments.</title>
        <authorList>
            <person name="Vitorino I.R."/>
            <person name="Lage O.M."/>
        </authorList>
    </citation>
    <scope>NUCLEOTIDE SEQUENCE</scope>
    <source>
        <strain evidence="9">ICT_H6.2</strain>
    </source>
</reference>